<dbReference type="Proteomes" id="UP001054837">
    <property type="component" value="Unassembled WGS sequence"/>
</dbReference>
<reference evidence="1 2" key="1">
    <citation type="submission" date="2021-06" db="EMBL/GenBank/DDBJ databases">
        <title>Caerostris darwini draft genome.</title>
        <authorList>
            <person name="Kono N."/>
            <person name="Arakawa K."/>
        </authorList>
    </citation>
    <scope>NUCLEOTIDE SEQUENCE [LARGE SCALE GENOMIC DNA]</scope>
</reference>
<accession>A0AAV4WES5</accession>
<evidence type="ECO:0000313" key="2">
    <source>
        <dbReference type="Proteomes" id="UP001054837"/>
    </source>
</evidence>
<dbReference type="AlphaFoldDB" id="A0AAV4WES5"/>
<sequence>MRKPPTKGSGNLDNTTCSRNVQYTIYLGKDSAIASLVLKYADERHLAWKLCYTCICVIVGLEGTGGKVADITNVYAGRNVQQISVRSQSILTVALSNVEPLSIHTNIFDPNPGIPCPTEPAALHLAVIELQTFRSISRRL</sequence>
<dbReference type="EMBL" id="BPLQ01014496">
    <property type="protein sequence ID" value="GIY80329.1"/>
    <property type="molecule type" value="Genomic_DNA"/>
</dbReference>
<keyword evidence="2" id="KW-1185">Reference proteome</keyword>
<protein>
    <submittedName>
        <fullName evidence="1">Uncharacterized protein</fullName>
    </submittedName>
</protein>
<name>A0AAV4WES5_9ARAC</name>
<evidence type="ECO:0000313" key="1">
    <source>
        <dbReference type="EMBL" id="GIY80329.1"/>
    </source>
</evidence>
<gene>
    <name evidence="1" type="ORF">CDAR_380081</name>
</gene>
<organism evidence="1 2">
    <name type="scientific">Caerostris darwini</name>
    <dbReference type="NCBI Taxonomy" id="1538125"/>
    <lineage>
        <taxon>Eukaryota</taxon>
        <taxon>Metazoa</taxon>
        <taxon>Ecdysozoa</taxon>
        <taxon>Arthropoda</taxon>
        <taxon>Chelicerata</taxon>
        <taxon>Arachnida</taxon>
        <taxon>Araneae</taxon>
        <taxon>Araneomorphae</taxon>
        <taxon>Entelegynae</taxon>
        <taxon>Araneoidea</taxon>
        <taxon>Araneidae</taxon>
        <taxon>Caerostris</taxon>
    </lineage>
</organism>
<comment type="caution">
    <text evidence="1">The sequence shown here is derived from an EMBL/GenBank/DDBJ whole genome shotgun (WGS) entry which is preliminary data.</text>
</comment>
<proteinExistence type="predicted"/>